<organism evidence="1">
    <name type="scientific">Candidatus Hodgkinia cicadicola</name>
    <dbReference type="NCBI Taxonomy" id="573658"/>
    <lineage>
        <taxon>Bacteria</taxon>
        <taxon>Pseudomonadati</taxon>
        <taxon>Pseudomonadota</taxon>
        <taxon>Alphaproteobacteria</taxon>
        <taxon>Hyphomicrobiales</taxon>
        <taxon>Candidatus Hodgkinia</taxon>
    </lineage>
</organism>
<dbReference type="AlphaFoldDB" id="A0A097GZU1"/>
<accession>A0A097GZU1</accession>
<dbReference type="EMBL" id="KJ939343">
    <property type="protein sequence ID" value="AIT41427.1"/>
    <property type="molecule type" value="Genomic_DNA"/>
</dbReference>
<evidence type="ECO:0000313" key="1">
    <source>
        <dbReference type="EMBL" id="AIT41427.1"/>
    </source>
</evidence>
<proteinExistence type="predicted"/>
<reference evidence="1" key="1">
    <citation type="journal article" date="2014" name="Cell">
        <title>Sympatric speciation in a bacterial endosymbiont results in two genomes with the functionality of one.</title>
        <authorList>
            <person name="Van Leuven J.T."/>
            <person name="Meister R.C."/>
            <person name="Simon C."/>
            <person name="McCutcheon J.P."/>
        </authorList>
    </citation>
    <scope>NUCLEOTIDE SEQUENCE</scope>
    <source>
        <strain evidence="1">TETAUR1a</strain>
    </source>
</reference>
<name>A0A097GZU1_9HYPH</name>
<gene>
    <name evidence="1" type="ORF">HCTETAUR1_021</name>
</gene>
<protein>
    <submittedName>
        <fullName evidence="1">Uncharacterized protein</fullName>
    </submittedName>
</protein>
<sequence>MLLALSKMVRGTRAARSLHFSFVASKLVAGGRELGSNFKLTRFANCLFGVVILCVKHTAAGWCVLLKSDNRTVPVYHSNVITAGHTVLFSPYKVHVPRYSESFNNRTVHSLRCDGFLVTPYDLGIGAVYNRVLFCDIARAFEFNDTFELNKTDSEPAHAGVTFSNVKLRRLGLTCDVRALANVKQLNRDLVYVNSLWNVCRDSFRLLRWFVNTKNTADGSVYDYFLFISSVHGVFIHINYADARLRNSVANERLLLSGYIRLANELVLSSDERLFSIIGVLDIDWLRHAAYNALFVISLDTQLNTSLIRHVLGLFVLDSSMLEYSKFRTLKLGIRYLFLNSAVIVVNNCLCCGVVCSSSVKLLRLTGIVAANVGAIVFLKLPVWRLDLMSCVDSLQCWRAGLGSKCFLNKLKRSRKLRVLSATRKKYKINKIKKTYFNDLMALRRYFNSFEFREFKTDCLLHGMQARLFAALSFVSLYTVNNNLFVRCSAVPNLAAQYSRCSSTVCGVYETGKLTVNCKAFEFFCAIGDSQIFSHLFCSVYNAFFRVLPLIVRSSGDDWQVLDLSLNVVCACGKLSCLALRFYGFVKNVFYFECRSDSCNRLPQTLAVYVFNSVYFIVEVGIAFGPHNFARKLQRYNSMLCSVRLQSSSCFARFSLVILSLKSFVLSSDFLNNLRLVLENLIQSDNSKLVWRC</sequence>